<organism evidence="3 4">
    <name type="scientific">Ostreococcus lucimarinus (strain CCE9901)</name>
    <dbReference type="NCBI Taxonomy" id="436017"/>
    <lineage>
        <taxon>Eukaryota</taxon>
        <taxon>Viridiplantae</taxon>
        <taxon>Chlorophyta</taxon>
        <taxon>Mamiellophyceae</taxon>
        <taxon>Mamiellales</taxon>
        <taxon>Bathycoccaceae</taxon>
        <taxon>Ostreococcus</taxon>
    </lineage>
</organism>
<evidence type="ECO:0000313" key="3">
    <source>
        <dbReference type="EMBL" id="ABO96684.1"/>
    </source>
</evidence>
<dbReference type="Gramene" id="ABO96684">
    <property type="protein sequence ID" value="ABO96684"/>
    <property type="gene ID" value="OSTLU_32030"/>
</dbReference>
<dbReference type="PANTHER" id="PTHR10540:SF8">
    <property type="entry name" value="COP9 SIGNALOSOME COMPLEX SUBUNIT 6"/>
    <property type="match status" value="1"/>
</dbReference>
<dbReference type="KEGG" id="olu:OSTLU_32030"/>
<dbReference type="Proteomes" id="UP000001568">
    <property type="component" value="Chromosome 6"/>
</dbReference>
<reference evidence="3 4" key="1">
    <citation type="journal article" date="2007" name="Proc. Natl. Acad. Sci. U.S.A.">
        <title>The tiny eukaryote Ostreococcus provides genomic insights into the paradox of plankton speciation.</title>
        <authorList>
            <person name="Palenik B."/>
            <person name="Grimwood J."/>
            <person name="Aerts A."/>
            <person name="Rouze P."/>
            <person name="Salamov A."/>
            <person name="Putnam N."/>
            <person name="Dupont C."/>
            <person name="Jorgensen R."/>
            <person name="Derelle E."/>
            <person name="Rombauts S."/>
            <person name="Zhou K."/>
            <person name="Otillar R."/>
            <person name="Merchant S.S."/>
            <person name="Podell S."/>
            <person name="Gaasterland T."/>
            <person name="Napoli C."/>
            <person name="Gendler K."/>
            <person name="Manuell A."/>
            <person name="Tai V."/>
            <person name="Vallon O."/>
            <person name="Piganeau G."/>
            <person name="Jancek S."/>
            <person name="Heijde M."/>
            <person name="Jabbari K."/>
            <person name="Bowler C."/>
            <person name="Lohr M."/>
            <person name="Robbens S."/>
            <person name="Werner G."/>
            <person name="Dubchak I."/>
            <person name="Pazour G.J."/>
            <person name="Ren Q."/>
            <person name="Paulsen I."/>
            <person name="Delwiche C."/>
            <person name="Schmutz J."/>
            <person name="Rokhsar D."/>
            <person name="Van de Peer Y."/>
            <person name="Moreau H."/>
            <person name="Grigoriev I.V."/>
        </authorList>
    </citation>
    <scope>NUCLEOTIDE SEQUENCE [LARGE SCALE GENOMIC DNA]</scope>
    <source>
        <strain evidence="3 4">CCE9901</strain>
    </source>
</reference>
<dbReference type="HOGENOM" id="CLU_1039728_0_0_1"/>
<gene>
    <name evidence="3" type="ORF">OSTLU_32030</name>
</gene>
<dbReference type="STRING" id="436017.A4RYH5"/>
<dbReference type="Pfam" id="PF13012">
    <property type="entry name" value="MitMem_reg"/>
    <property type="match status" value="1"/>
</dbReference>
<dbReference type="InterPro" id="IPR024969">
    <property type="entry name" value="EIF3F/CSN6-like_C"/>
</dbReference>
<dbReference type="eggNOG" id="KOG3050">
    <property type="taxonomic scope" value="Eukaryota"/>
</dbReference>
<evidence type="ECO:0000256" key="1">
    <source>
        <dbReference type="ARBA" id="ARBA00010893"/>
    </source>
</evidence>
<dbReference type="EMBL" id="CP000586">
    <property type="protein sequence ID" value="ABO96684.1"/>
    <property type="molecule type" value="Genomic_DNA"/>
</dbReference>
<accession>A4RYH5</accession>
<keyword evidence="4" id="KW-1185">Reference proteome</keyword>
<dbReference type="RefSeq" id="XP_001418391.1">
    <property type="nucleotide sequence ID" value="XM_001418354.1"/>
</dbReference>
<dbReference type="OMA" id="WYERTSD"/>
<comment type="similarity">
    <text evidence="1">Belongs to the peptidase M67A family. CSN6 subfamily.</text>
</comment>
<dbReference type="GO" id="GO:0008180">
    <property type="term" value="C:COP9 signalosome"/>
    <property type="evidence" value="ECO:0007669"/>
    <property type="project" value="TreeGrafter"/>
</dbReference>
<proteinExistence type="inferred from homology"/>
<evidence type="ECO:0000313" key="4">
    <source>
        <dbReference type="Proteomes" id="UP000001568"/>
    </source>
</evidence>
<sequence length="268" mass="29050">MAVEGAAIAASDGTTRADAALALERDAAARRTRDDVRPLGWYRVVDDRDEANEEDLAIGDAFARDVMARATRDGDDGEAAAAAVFALVSARGGADDAPGVRWYERGSDGLREETFTVEMLEAERIVVDEVAKIAPEGRDSRSARFASSLESAATATTALRDRLAVVLEYLRAVKDGRAVLDRDVLREVAKAMVVLRTSSSEALREDFADEYENTLVLNYLTAMTKTTDGLSEAIDKFHIVHGDHSLVTATRFHTRGRGMPPTPGHDLI</sequence>
<protein>
    <recommendedName>
        <fullName evidence="2">EIF3F/CSN6-like C-terminal domain-containing protein</fullName>
    </recommendedName>
</protein>
<evidence type="ECO:0000259" key="2">
    <source>
        <dbReference type="Pfam" id="PF13012"/>
    </source>
</evidence>
<dbReference type="OrthoDB" id="1378at2759"/>
<dbReference type="AlphaFoldDB" id="A4RYH5"/>
<feature type="domain" description="EIF3F/CSN6-like C-terminal" evidence="2">
    <location>
        <begin position="121"/>
        <end position="234"/>
    </location>
</feature>
<name>A4RYH5_OSTLU</name>
<dbReference type="GeneID" id="5002264"/>
<dbReference type="PANTHER" id="PTHR10540">
    <property type="entry name" value="EUKARYOTIC TRANSLATION INITIATION FACTOR 3 SUBUNIT F-RELATED"/>
    <property type="match status" value="1"/>
</dbReference>